<evidence type="ECO:0000313" key="2">
    <source>
        <dbReference type="EMBL" id="URI11265.1"/>
    </source>
</evidence>
<keyword evidence="1" id="KW-0732">Signal</keyword>
<evidence type="ECO:0008006" key="4">
    <source>
        <dbReference type="Google" id="ProtNLM"/>
    </source>
</evidence>
<keyword evidence="3" id="KW-1185">Reference proteome</keyword>
<organism evidence="2 3">
    <name type="scientific">Aquincola tertiaricarbonis</name>
    <dbReference type="NCBI Taxonomy" id="391953"/>
    <lineage>
        <taxon>Bacteria</taxon>
        <taxon>Pseudomonadati</taxon>
        <taxon>Pseudomonadota</taxon>
        <taxon>Betaproteobacteria</taxon>
        <taxon>Burkholderiales</taxon>
        <taxon>Sphaerotilaceae</taxon>
        <taxon>Aquincola</taxon>
    </lineage>
</organism>
<protein>
    <recommendedName>
        <fullName evidence="4">Flp pilus assembly protein CpaB</fullName>
    </recommendedName>
</protein>
<evidence type="ECO:0000256" key="1">
    <source>
        <dbReference type="SAM" id="SignalP"/>
    </source>
</evidence>
<dbReference type="EMBL" id="CP097636">
    <property type="protein sequence ID" value="URI11265.1"/>
    <property type="molecule type" value="Genomic_DNA"/>
</dbReference>
<gene>
    <name evidence="2" type="ORF">MW290_20130</name>
</gene>
<accession>A0ABY4SGI2</accession>
<dbReference type="Proteomes" id="UP001056201">
    <property type="component" value="Chromosome 2"/>
</dbReference>
<reference evidence="2" key="1">
    <citation type="submission" date="2022-05" db="EMBL/GenBank/DDBJ databases">
        <title>An RpoN-dependent PEP-CTERM gene is involved in floc formation of an Aquincola tertiaricarbonis strain.</title>
        <authorList>
            <person name="Qiu D."/>
            <person name="Xia M."/>
        </authorList>
    </citation>
    <scope>NUCLEOTIDE SEQUENCE</scope>
    <source>
        <strain evidence="2">RN12</strain>
    </source>
</reference>
<dbReference type="RefSeq" id="WP_250199462.1">
    <property type="nucleotide sequence ID" value="NZ_CP097636.1"/>
</dbReference>
<proteinExistence type="predicted"/>
<evidence type="ECO:0000313" key="3">
    <source>
        <dbReference type="Proteomes" id="UP001056201"/>
    </source>
</evidence>
<name>A0ABY4SGI2_AQUTE</name>
<sequence length="62" mass="6265">MKTTTLATVLVMTAAVAAAAWLAATPRASVPAQAEPEVQRVIIVGKRLPAAEASAPAVAQLN</sequence>
<feature type="chain" id="PRO_5045975179" description="Flp pilus assembly protein CpaB" evidence="1">
    <location>
        <begin position="24"/>
        <end position="62"/>
    </location>
</feature>
<feature type="signal peptide" evidence="1">
    <location>
        <begin position="1"/>
        <end position="23"/>
    </location>
</feature>